<evidence type="ECO:0000313" key="3">
    <source>
        <dbReference type="Proteomes" id="UP001168972"/>
    </source>
</evidence>
<comment type="caution">
    <text evidence="2">The sequence shown here is derived from an EMBL/GenBank/DDBJ whole genome shotgun (WGS) entry which is preliminary data.</text>
</comment>
<evidence type="ECO:0000256" key="1">
    <source>
        <dbReference type="SAM" id="MobiDB-lite"/>
    </source>
</evidence>
<dbReference type="AlphaFoldDB" id="A0AA39L030"/>
<gene>
    <name evidence="2" type="ORF">PV327_005685</name>
</gene>
<feature type="compositionally biased region" description="Basic and acidic residues" evidence="1">
    <location>
        <begin position="52"/>
        <end position="72"/>
    </location>
</feature>
<dbReference type="Proteomes" id="UP001168972">
    <property type="component" value="Unassembled WGS sequence"/>
</dbReference>
<feature type="region of interest" description="Disordered" evidence="1">
    <location>
        <begin position="36"/>
        <end position="89"/>
    </location>
</feature>
<sequence>MCIPHFFARVTEAKLRQTRETVSGHKFLTVNIPSHCAESQGVGGTQYLSSTGRERRVSTKEDHEKNSKKESETEGAAGGAGREEHGREK</sequence>
<proteinExistence type="predicted"/>
<reference evidence="2" key="1">
    <citation type="journal article" date="2023" name="bioRxiv">
        <title>Scaffold-level genome assemblies of two parasitoid biocontrol wasps reveal the parthenogenesis mechanism and an associated novel virus.</title>
        <authorList>
            <person name="Inwood S."/>
            <person name="Skelly J."/>
            <person name="Guhlin J."/>
            <person name="Harrop T."/>
            <person name="Goldson S."/>
            <person name="Dearden P."/>
        </authorList>
    </citation>
    <scope>NUCLEOTIDE SEQUENCE</scope>
    <source>
        <strain evidence="2">Lincoln</strain>
        <tissue evidence="2">Whole body</tissue>
    </source>
</reference>
<dbReference type="EMBL" id="JAQQBR010000003">
    <property type="protein sequence ID" value="KAK0179997.1"/>
    <property type="molecule type" value="Genomic_DNA"/>
</dbReference>
<name>A0AA39L030_MICHY</name>
<reference evidence="2" key="2">
    <citation type="submission" date="2023-03" db="EMBL/GenBank/DDBJ databases">
        <authorList>
            <person name="Inwood S.N."/>
            <person name="Skelly J.G."/>
            <person name="Guhlin J."/>
            <person name="Harrop T.W.R."/>
            <person name="Goldson S.G."/>
            <person name="Dearden P.K."/>
        </authorList>
    </citation>
    <scope>NUCLEOTIDE SEQUENCE</scope>
    <source>
        <strain evidence="2">Lincoln</strain>
        <tissue evidence="2">Whole body</tissue>
    </source>
</reference>
<accession>A0AA39L030</accession>
<protein>
    <submittedName>
        <fullName evidence="2">Uncharacterized protein</fullName>
    </submittedName>
</protein>
<evidence type="ECO:0000313" key="2">
    <source>
        <dbReference type="EMBL" id="KAK0179997.1"/>
    </source>
</evidence>
<organism evidence="2 3">
    <name type="scientific">Microctonus hyperodae</name>
    <name type="common">Parasitoid wasp</name>
    <dbReference type="NCBI Taxonomy" id="165561"/>
    <lineage>
        <taxon>Eukaryota</taxon>
        <taxon>Metazoa</taxon>
        <taxon>Ecdysozoa</taxon>
        <taxon>Arthropoda</taxon>
        <taxon>Hexapoda</taxon>
        <taxon>Insecta</taxon>
        <taxon>Pterygota</taxon>
        <taxon>Neoptera</taxon>
        <taxon>Endopterygota</taxon>
        <taxon>Hymenoptera</taxon>
        <taxon>Apocrita</taxon>
        <taxon>Ichneumonoidea</taxon>
        <taxon>Braconidae</taxon>
        <taxon>Euphorinae</taxon>
        <taxon>Microctonus</taxon>
    </lineage>
</organism>
<keyword evidence="3" id="KW-1185">Reference proteome</keyword>